<evidence type="ECO:0000313" key="3">
    <source>
        <dbReference type="Proteomes" id="UP001602322"/>
    </source>
</evidence>
<dbReference type="RefSeq" id="WP_387903814.1">
    <property type="nucleotide sequence ID" value="NZ_JBIBEG010000005.1"/>
</dbReference>
<dbReference type="Proteomes" id="UP001602322">
    <property type="component" value="Unassembled WGS sequence"/>
</dbReference>
<evidence type="ECO:0000313" key="2">
    <source>
        <dbReference type="EMBL" id="MFF5897990.1"/>
    </source>
</evidence>
<feature type="transmembrane region" description="Helical" evidence="1">
    <location>
        <begin position="117"/>
        <end position="138"/>
    </location>
</feature>
<keyword evidence="1" id="KW-1133">Transmembrane helix</keyword>
<organism evidence="2 3">
    <name type="scientific">Streptomyces argenteolus</name>
    <dbReference type="NCBI Taxonomy" id="67274"/>
    <lineage>
        <taxon>Bacteria</taxon>
        <taxon>Bacillati</taxon>
        <taxon>Actinomycetota</taxon>
        <taxon>Actinomycetes</taxon>
        <taxon>Kitasatosporales</taxon>
        <taxon>Streptomycetaceae</taxon>
        <taxon>Streptomyces</taxon>
    </lineage>
</organism>
<accession>A0ABW6X9J6</accession>
<proteinExistence type="predicted"/>
<gene>
    <name evidence="2" type="ORF">ACFY8O_18925</name>
</gene>
<comment type="caution">
    <text evidence="2">The sequence shown here is derived from an EMBL/GenBank/DDBJ whole genome shotgun (WGS) entry which is preliminary data.</text>
</comment>
<dbReference type="EMBL" id="JBIBEG010000005">
    <property type="protein sequence ID" value="MFF5897990.1"/>
    <property type="molecule type" value="Genomic_DNA"/>
</dbReference>
<keyword evidence="3" id="KW-1185">Reference proteome</keyword>
<keyword evidence="1" id="KW-0812">Transmembrane</keyword>
<evidence type="ECO:0000256" key="1">
    <source>
        <dbReference type="SAM" id="Phobius"/>
    </source>
</evidence>
<keyword evidence="1" id="KW-0472">Membrane</keyword>
<feature type="transmembrane region" description="Helical" evidence="1">
    <location>
        <begin position="159"/>
        <end position="179"/>
    </location>
</feature>
<reference evidence="2 3" key="1">
    <citation type="submission" date="2024-10" db="EMBL/GenBank/DDBJ databases">
        <title>The Natural Products Discovery Center: Release of the First 8490 Sequenced Strains for Exploring Actinobacteria Biosynthetic Diversity.</title>
        <authorList>
            <person name="Kalkreuter E."/>
            <person name="Kautsar S.A."/>
            <person name="Yang D."/>
            <person name="Bader C.D."/>
            <person name="Teijaro C.N."/>
            <person name="Fluegel L."/>
            <person name="Davis C.M."/>
            <person name="Simpson J.R."/>
            <person name="Lauterbach L."/>
            <person name="Steele A.D."/>
            <person name="Gui C."/>
            <person name="Meng S."/>
            <person name="Li G."/>
            <person name="Viehrig K."/>
            <person name="Ye F."/>
            <person name="Su P."/>
            <person name="Kiefer A.F."/>
            <person name="Nichols A."/>
            <person name="Cepeda A.J."/>
            <person name="Yan W."/>
            <person name="Fan B."/>
            <person name="Jiang Y."/>
            <person name="Adhikari A."/>
            <person name="Zheng C.-J."/>
            <person name="Schuster L."/>
            <person name="Cowan T.M."/>
            <person name="Smanski M.J."/>
            <person name="Chevrette M.G."/>
            <person name="De Carvalho L.P.S."/>
            <person name="Shen B."/>
        </authorList>
    </citation>
    <scope>NUCLEOTIDE SEQUENCE [LARGE SCALE GENOMIC DNA]</scope>
    <source>
        <strain evidence="2 3">NPDC012540</strain>
    </source>
</reference>
<feature type="transmembrane region" description="Helical" evidence="1">
    <location>
        <begin position="71"/>
        <end position="97"/>
    </location>
</feature>
<name>A0ABW6X9J6_9ACTN</name>
<protein>
    <submittedName>
        <fullName evidence="2">Uncharacterized protein</fullName>
    </submittedName>
</protein>
<sequence>MDTPPAPHRSRPLAARRPPLRVLDALTLLPRGATALALTLAGRTGSACSLLRAAPSPGAPRPAPVRVAGHAVASVLLGALSLVLAAVTLLALARGPFYGFVDEGPYGDSWGGPGKAGAWLAHVAVAVPCCLAALAALHGLAGLHERLLAPLRGQRRARWVAPAALLCCLAGALFVAAFLRQLP</sequence>